<name>A0A183EPA6_9BILA</name>
<dbReference type="Gene3D" id="1.20.58.60">
    <property type="match status" value="4"/>
</dbReference>
<reference evidence="2" key="1">
    <citation type="submission" date="2016-06" db="UniProtKB">
        <authorList>
            <consortium name="WormBaseParasite"/>
        </authorList>
    </citation>
    <scope>IDENTIFICATION</scope>
</reference>
<evidence type="ECO:0000313" key="2">
    <source>
        <dbReference type="WBParaSite" id="GPUH_0002282401-mRNA-1"/>
    </source>
</evidence>
<evidence type="ECO:0000256" key="1">
    <source>
        <dbReference type="ARBA" id="ARBA00022737"/>
    </source>
</evidence>
<dbReference type="CDD" id="cd00176">
    <property type="entry name" value="SPEC"/>
    <property type="match status" value="2"/>
</dbReference>
<dbReference type="FunFam" id="1.20.58.60:FF:000018">
    <property type="entry name" value="Spectrin beta chain"/>
    <property type="match status" value="1"/>
</dbReference>
<protein>
    <submittedName>
        <fullName evidence="2">Spectrin beta chain</fullName>
    </submittedName>
</protein>
<sequence length="370" mass="43625">LIRLVLFQNLKDSLKTRKEHLAESEKAHQFLYDCNEAEAWMSEQELYMMQNCSFREQVSVRQAQIEKLYAGLQDLCKERRKRLDETLQLYELHREIDDLLQWIADKELIAVGHSDAPTVALWKDSLNEAWGNLLELMDTRMQMLEASRMLHKFFHDCRDCLSRILEKNHAIPEDLGRDSSSVGALKRKHQNFLKAKAIGQQVAQIEHDAVQLRDAYAGDRAIEIGAREAEVQKAWRQLRAMCDARSVRLGDTSDLFRFMNMVRDLLLWMDEVRREMSSQERPRDVSGVELLMNNHQSLKAEIDAREENFNACISLGRDLLNRRHYASSEIEKKLIKLTTERAEMMRRWEDRWEYLQLSEPLLIFDVFFVH</sequence>
<dbReference type="InterPro" id="IPR018159">
    <property type="entry name" value="Spectrin/alpha-actinin"/>
</dbReference>
<dbReference type="SUPFAM" id="SSF46966">
    <property type="entry name" value="Spectrin repeat"/>
    <property type="match status" value="4"/>
</dbReference>
<proteinExistence type="predicted"/>
<dbReference type="PANTHER" id="PTHR11915">
    <property type="entry name" value="SPECTRIN/FILAMIN RELATED CYTOSKELETAL PROTEIN"/>
    <property type="match status" value="1"/>
</dbReference>
<accession>A0A183EPA6</accession>
<keyword evidence="1" id="KW-0677">Repeat</keyword>
<dbReference type="InterPro" id="IPR002017">
    <property type="entry name" value="Spectrin_repeat"/>
</dbReference>
<dbReference type="WBParaSite" id="GPUH_0002282401-mRNA-1">
    <property type="protein sequence ID" value="GPUH_0002282401-mRNA-1"/>
    <property type="gene ID" value="GPUH_0002282401"/>
</dbReference>
<dbReference type="AlphaFoldDB" id="A0A183EPA6"/>
<dbReference type="SMART" id="SM00150">
    <property type="entry name" value="SPEC"/>
    <property type="match status" value="3"/>
</dbReference>
<dbReference type="Pfam" id="PF00435">
    <property type="entry name" value="Spectrin"/>
    <property type="match status" value="2"/>
</dbReference>
<organism evidence="2">
    <name type="scientific">Gongylonema pulchrum</name>
    <dbReference type="NCBI Taxonomy" id="637853"/>
    <lineage>
        <taxon>Eukaryota</taxon>
        <taxon>Metazoa</taxon>
        <taxon>Ecdysozoa</taxon>
        <taxon>Nematoda</taxon>
        <taxon>Chromadorea</taxon>
        <taxon>Rhabditida</taxon>
        <taxon>Spirurina</taxon>
        <taxon>Spiruromorpha</taxon>
        <taxon>Spiruroidea</taxon>
        <taxon>Gongylonematidae</taxon>
        <taxon>Gongylonema</taxon>
    </lineage>
</organism>